<organism evidence="3 4">
    <name type="scientific">Meripilus lineatus</name>
    <dbReference type="NCBI Taxonomy" id="2056292"/>
    <lineage>
        <taxon>Eukaryota</taxon>
        <taxon>Fungi</taxon>
        <taxon>Dikarya</taxon>
        <taxon>Basidiomycota</taxon>
        <taxon>Agaricomycotina</taxon>
        <taxon>Agaricomycetes</taxon>
        <taxon>Polyporales</taxon>
        <taxon>Meripilaceae</taxon>
        <taxon>Meripilus</taxon>
    </lineage>
</organism>
<dbReference type="InterPro" id="IPR013083">
    <property type="entry name" value="Znf_RING/FYVE/PHD"/>
</dbReference>
<comment type="caution">
    <text evidence="3">The sequence shown here is derived from an EMBL/GenBank/DDBJ whole genome shotgun (WGS) entry which is preliminary data.</text>
</comment>
<evidence type="ECO:0000256" key="1">
    <source>
        <dbReference type="SAM" id="Coils"/>
    </source>
</evidence>
<dbReference type="Proteomes" id="UP001212997">
    <property type="component" value="Unassembled WGS sequence"/>
</dbReference>
<dbReference type="Gene3D" id="3.30.40.10">
    <property type="entry name" value="Zinc/RING finger domain, C3HC4 (zinc finger)"/>
    <property type="match status" value="1"/>
</dbReference>
<dbReference type="SUPFAM" id="SSF57850">
    <property type="entry name" value="RING/U-box"/>
    <property type="match status" value="1"/>
</dbReference>
<feature type="compositionally biased region" description="Polar residues" evidence="2">
    <location>
        <begin position="336"/>
        <end position="352"/>
    </location>
</feature>
<proteinExistence type="predicted"/>
<evidence type="ECO:0000313" key="3">
    <source>
        <dbReference type="EMBL" id="KAJ3483946.1"/>
    </source>
</evidence>
<dbReference type="AlphaFoldDB" id="A0AAD5YGE6"/>
<protein>
    <submittedName>
        <fullName evidence="3">Uncharacterized protein</fullName>
    </submittedName>
</protein>
<feature type="coiled-coil region" evidence="1">
    <location>
        <begin position="260"/>
        <end position="308"/>
    </location>
</feature>
<feature type="region of interest" description="Disordered" evidence="2">
    <location>
        <begin position="327"/>
        <end position="356"/>
    </location>
</feature>
<dbReference type="EMBL" id="JANAWD010000208">
    <property type="protein sequence ID" value="KAJ3483946.1"/>
    <property type="molecule type" value="Genomic_DNA"/>
</dbReference>
<evidence type="ECO:0000256" key="2">
    <source>
        <dbReference type="SAM" id="MobiDB-lite"/>
    </source>
</evidence>
<accession>A0AAD5YGE6</accession>
<sequence length="580" mass="65187">MIDLSNEHVLANWVPTQWDSSILKSQSSTDDGEYVVTFEGRSQYGIDGGGASACGLAALNCARIVLGRERDGLRGGLLIDDMTKKETLEEILRICLQWKTTAHLDVDDIFEAPIFDHTLRKIWSVYERPSFEQFHDLLRRVFVPIGETNGSASVVITRPPEIISVLKIVVEDKDVFVIFDSHPRAKHPGGAGFIFNTSILATARHLNDLFQYDPGLLTDRSMQWQVQLLTNYSAHCFASKKSLAESSDLMEAVIDSSLEVLILRAELADLKRQNRKLQDDKERLSEENERLEGEVDDLEIAIRQERQIARAASFVPPSIPGSWDSDQWNYPKAGPSTLSFNSNGRSNVQDTQPPVPTTKALAADVKASPAPAPPSRALTSKIITTSSNRKLVVHTSEELDENDIVFAQMQFEWQEESDARESSKMAAEVQRQFEIENAEYDESARLAAEIQREFQEEDTRLRRQLLKLQEETDPTFNCGICLDEHSEQMVARVIPCDHAFCRDSLPDPSTITTNMAQQIGISEEEHTTFTELELAAFSVPLRCRRSELDHLMSQKGWKHCPGQCQNYTTSLFGIGTDLSP</sequence>
<gene>
    <name evidence="3" type="ORF">NLI96_g5979</name>
</gene>
<name>A0AAD5YGE6_9APHY</name>
<keyword evidence="1" id="KW-0175">Coiled coil</keyword>
<keyword evidence="4" id="KW-1185">Reference proteome</keyword>
<evidence type="ECO:0000313" key="4">
    <source>
        <dbReference type="Proteomes" id="UP001212997"/>
    </source>
</evidence>
<reference evidence="3" key="1">
    <citation type="submission" date="2022-07" db="EMBL/GenBank/DDBJ databases">
        <title>Genome Sequence of Physisporinus lineatus.</title>
        <authorList>
            <person name="Buettner E."/>
        </authorList>
    </citation>
    <scope>NUCLEOTIDE SEQUENCE</scope>
    <source>
        <strain evidence="3">VT162</strain>
    </source>
</reference>